<dbReference type="RefSeq" id="WP_070013186.1">
    <property type="nucleotide sequence ID" value="NZ_LJGS01000044.1"/>
</dbReference>
<keyword evidence="3" id="KW-1185">Reference proteome</keyword>
<keyword evidence="1" id="KW-0732">Signal</keyword>
<sequence length="211" mass="21583">MRVHRFRSAALGALAALSALGLTLAASSPGAAAAGTGKKAPVPGFLAAADLPPHSSSPWWAGKVTAGLPDPEAFCVDGALPAGRSHHREFHTEFDTNATQVAVTAKNNTAASRLAASLRKAVAACAADWLRETPGGTASWEDYGGLAAGDGAHVYGVHTSIPDSEPGVHLFGVGRDGRTVTVVRWGEMGNLGHAPVDAFKQTTKTAVTKLD</sequence>
<dbReference type="PATRIC" id="fig|933944.5.peg.630"/>
<organism evidence="2 3">
    <name type="scientific">Streptomyces abyssalis</name>
    <dbReference type="NCBI Taxonomy" id="933944"/>
    <lineage>
        <taxon>Bacteria</taxon>
        <taxon>Bacillati</taxon>
        <taxon>Actinomycetota</taxon>
        <taxon>Actinomycetes</taxon>
        <taxon>Kitasatosporales</taxon>
        <taxon>Streptomycetaceae</taxon>
        <taxon>Streptomyces</taxon>
    </lineage>
</organism>
<reference evidence="2 3" key="1">
    <citation type="journal article" date="2016" name="Front. Microbiol.">
        <title>Comparative Genomics Analysis of Streptomyces Species Reveals Their Adaptation to the Marine Environment and Their Diversity at the Genomic Level.</title>
        <authorList>
            <person name="Tian X."/>
            <person name="Zhang Z."/>
            <person name="Yang T."/>
            <person name="Chen M."/>
            <person name="Li J."/>
            <person name="Chen F."/>
            <person name="Yang J."/>
            <person name="Li W."/>
            <person name="Zhang B."/>
            <person name="Zhang Z."/>
            <person name="Wu J."/>
            <person name="Zhang C."/>
            <person name="Long L."/>
            <person name="Xiao J."/>
        </authorList>
    </citation>
    <scope>NUCLEOTIDE SEQUENCE [LARGE SCALE GENOMIC DNA]</scope>
    <source>
        <strain evidence="2 3">SCSIO 10390</strain>
    </source>
</reference>
<comment type="caution">
    <text evidence="2">The sequence shown here is derived from an EMBL/GenBank/DDBJ whole genome shotgun (WGS) entry which is preliminary data.</text>
</comment>
<feature type="chain" id="PRO_5009195851" description="PknH-like extracellular domain-containing protein" evidence="1">
    <location>
        <begin position="34"/>
        <end position="211"/>
    </location>
</feature>
<feature type="signal peptide" evidence="1">
    <location>
        <begin position="1"/>
        <end position="33"/>
    </location>
</feature>
<dbReference type="EMBL" id="LJGT01000038">
    <property type="protein sequence ID" value="OEU89753.1"/>
    <property type="molecule type" value="Genomic_DNA"/>
</dbReference>
<dbReference type="Proteomes" id="UP000176087">
    <property type="component" value="Unassembled WGS sequence"/>
</dbReference>
<evidence type="ECO:0000313" key="3">
    <source>
        <dbReference type="Proteomes" id="UP000176087"/>
    </source>
</evidence>
<dbReference type="AlphaFoldDB" id="A0A1E7JNC3"/>
<proteinExistence type="predicted"/>
<evidence type="ECO:0000313" key="2">
    <source>
        <dbReference type="EMBL" id="OEU89753.1"/>
    </source>
</evidence>
<gene>
    <name evidence="2" type="ORF">AN215_08570</name>
</gene>
<accession>A0A1E7JNC3</accession>
<evidence type="ECO:0000256" key="1">
    <source>
        <dbReference type="SAM" id="SignalP"/>
    </source>
</evidence>
<protein>
    <recommendedName>
        <fullName evidence="4">PknH-like extracellular domain-containing protein</fullName>
    </recommendedName>
</protein>
<name>A0A1E7JNC3_9ACTN</name>
<evidence type="ECO:0008006" key="4">
    <source>
        <dbReference type="Google" id="ProtNLM"/>
    </source>
</evidence>
<dbReference type="OrthoDB" id="4322593at2"/>